<gene>
    <name evidence="1" type="ORF">Taro_046305</name>
</gene>
<dbReference type="Proteomes" id="UP000652761">
    <property type="component" value="Unassembled WGS sequence"/>
</dbReference>
<name>A0A843X1Z7_COLES</name>
<dbReference type="AlphaFoldDB" id="A0A843X1Z7"/>
<evidence type="ECO:0000313" key="2">
    <source>
        <dbReference type="Proteomes" id="UP000652761"/>
    </source>
</evidence>
<sequence>MMLMMANTCSAVHRKIEIGGNHGHPARGEMVTAQAGEKADAEASLYSGSNLDNHHNIPFNSSVVTTAAVASKARG</sequence>
<dbReference type="EMBL" id="NMUH01005670">
    <property type="protein sequence ID" value="MQM13378.1"/>
    <property type="molecule type" value="Genomic_DNA"/>
</dbReference>
<organism evidence="1 2">
    <name type="scientific">Colocasia esculenta</name>
    <name type="common">Wild taro</name>
    <name type="synonym">Arum esculentum</name>
    <dbReference type="NCBI Taxonomy" id="4460"/>
    <lineage>
        <taxon>Eukaryota</taxon>
        <taxon>Viridiplantae</taxon>
        <taxon>Streptophyta</taxon>
        <taxon>Embryophyta</taxon>
        <taxon>Tracheophyta</taxon>
        <taxon>Spermatophyta</taxon>
        <taxon>Magnoliopsida</taxon>
        <taxon>Liliopsida</taxon>
        <taxon>Araceae</taxon>
        <taxon>Aroideae</taxon>
        <taxon>Colocasieae</taxon>
        <taxon>Colocasia</taxon>
    </lineage>
</organism>
<accession>A0A843X1Z7</accession>
<dbReference type="OrthoDB" id="680258at2759"/>
<keyword evidence="2" id="KW-1185">Reference proteome</keyword>
<protein>
    <submittedName>
        <fullName evidence="1">Uncharacterized protein</fullName>
    </submittedName>
</protein>
<comment type="caution">
    <text evidence="1">The sequence shown here is derived from an EMBL/GenBank/DDBJ whole genome shotgun (WGS) entry which is preliminary data.</text>
</comment>
<evidence type="ECO:0000313" key="1">
    <source>
        <dbReference type="EMBL" id="MQM13378.1"/>
    </source>
</evidence>
<reference evidence="1" key="1">
    <citation type="submission" date="2017-07" db="EMBL/GenBank/DDBJ databases">
        <title>Taro Niue Genome Assembly and Annotation.</title>
        <authorList>
            <person name="Atibalentja N."/>
            <person name="Keating K."/>
            <person name="Fields C.J."/>
        </authorList>
    </citation>
    <scope>NUCLEOTIDE SEQUENCE</scope>
    <source>
        <strain evidence="1">Niue_2</strain>
        <tissue evidence="1">Leaf</tissue>
    </source>
</reference>
<proteinExistence type="predicted"/>